<name>A0A0W4ZD72_PNEJ7</name>
<dbReference type="GeneID" id="28942108"/>
<evidence type="ECO:0000313" key="2">
    <source>
        <dbReference type="Proteomes" id="UP000053447"/>
    </source>
</evidence>
<sequence>MNTIDENLILFIDSCFEEELYYSGLEILDVVLMPKKNENLEFIPFLPEKYLRVLMNLIIQKSHENYHISQKAAQLVHRIIYSKKLYRNELNTQWFWMFSHNKRSQRSKRQDNDINTDYLDMQDNMQLNLTKSIFSKFSNIWELVQQCFNESSPYLYVFLDCIITILEMDWKEYSEQEFEKELEKTLLMNSFKNDNKEKPDIKQILTAIFNNIESEEYKCPLSSNIVELPDEKKTSSVKSIESMMLRKRFLYLIYDAVCSLPTYFNQFNFENELSIYLKNLEIDKFIFYFSNAIPPSLKINLCHLLLVKYSIHSKLSKHFSELSIDMLRLWPTIASQAKLRLPEKAKYSFLLQLMLKHVYKNHVSKKPTQEEKQAIEIAKNNRVSLFNEEIKKIREKNKITDNVLHIQNIFEHSEYVISLILKKKLQN</sequence>
<proteinExistence type="predicted"/>
<protein>
    <submittedName>
        <fullName evidence="1">Uncharacterized protein</fullName>
    </submittedName>
</protein>
<comment type="caution">
    <text evidence="1">The sequence shown here is derived from an EMBL/GenBank/DDBJ whole genome shotgun (WGS) entry which is preliminary data.</text>
</comment>
<dbReference type="VEuPathDB" id="FungiDB:T551_03590"/>
<keyword evidence="2" id="KW-1185">Reference proteome</keyword>
<dbReference type="OrthoDB" id="5352686at2759"/>
<dbReference type="AlphaFoldDB" id="A0A0W4ZD72"/>
<organism evidence="1 2">
    <name type="scientific">Pneumocystis jirovecii (strain RU7)</name>
    <name type="common">Human pneumocystis pneumonia agent</name>
    <dbReference type="NCBI Taxonomy" id="1408657"/>
    <lineage>
        <taxon>Eukaryota</taxon>
        <taxon>Fungi</taxon>
        <taxon>Dikarya</taxon>
        <taxon>Ascomycota</taxon>
        <taxon>Taphrinomycotina</taxon>
        <taxon>Pneumocystomycetes</taxon>
        <taxon>Pneumocystaceae</taxon>
        <taxon>Pneumocystis</taxon>
    </lineage>
</organism>
<dbReference type="RefSeq" id="XP_018227994.1">
    <property type="nucleotide sequence ID" value="XM_018375853.1"/>
</dbReference>
<dbReference type="Proteomes" id="UP000053447">
    <property type="component" value="Unassembled WGS sequence"/>
</dbReference>
<gene>
    <name evidence="1" type="ORF">T551_03590</name>
</gene>
<reference evidence="2" key="1">
    <citation type="journal article" date="2016" name="Nat. Commun.">
        <title>Genome analysis of three Pneumocystis species reveals adaptation mechanisms to life exclusively in mammalian hosts.</title>
        <authorList>
            <person name="Ma L."/>
            <person name="Chen Z."/>
            <person name="Huang D.W."/>
            <person name="Kutty G."/>
            <person name="Ishihara M."/>
            <person name="Wang H."/>
            <person name="Abouelleil A."/>
            <person name="Bishop L."/>
            <person name="Davey E."/>
            <person name="Deng R."/>
            <person name="Deng X."/>
            <person name="Fan L."/>
            <person name="Fantoni G."/>
            <person name="Fitzgerald M."/>
            <person name="Gogineni E."/>
            <person name="Goldberg J.M."/>
            <person name="Handley G."/>
            <person name="Hu X."/>
            <person name="Huber C."/>
            <person name="Jiao X."/>
            <person name="Jones K."/>
            <person name="Levin J.Z."/>
            <person name="Liu Y."/>
            <person name="Macdonald P."/>
            <person name="Melnikov A."/>
            <person name="Raley C."/>
            <person name="Sassi M."/>
            <person name="Sherman B.T."/>
            <person name="Song X."/>
            <person name="Sykes S."/>
            <person name="Tran B."/>
            <person name="Walsh L."/>
            <person name="Xia Y."/>
            <person name="Yang J."/>
            <person name="Young S."/>
            <person name="Zeng Q."/>
            <person name="Zheng X."/>
            <person name="Stephens R."/>
            <person name="Nusbaum C."/>
            <person name="Birren B.W."/>
            <person name="Azadi P."/>
            <person name="Lempicki R.A."/>
            <person name="Cuomo C.A."/>
            <person name="Kovacs J.A."/>
        </authorList>
    </citation>
    <scope>NUCLEOTIDE SEQUENCE [LARGE SCALE GENOMIC DNA]</scope>
    <source>
        <strain evidence="2">RU7</strain>
    </source>
</reference>
<dbReference type="EMBL" id="LFWA01000018">
    <property type="protein sequence ID" value="KTW26291.1"/>
    <property type="molecule type" value="Genomic_DNA"/>
</dbReference>
<accession>A0A0W4ZD72</accession>
<evidence type="ECO:0000313" key="1">
    <source>
        <dbReference type="EMBL" id="KTW26291.1"/>
    </source>
</evidence>